<feature type="domain" description="Reverse transcriptase/retrotransposon-derived protein RNase H-like" evidence="1">
    <location>
        <begin position="43"/>
        <end position="107"/>
    </location>
</feature>
<evidence type="ECO:0008006" key="5">
    <source>
        <dbReference type="Google" id="ProtNLM"/>
    </source>
</evidence>
<evidence type="ECO:0000259" key="2">
    <source>
        <dbReference type="Pfam" id="PF17921"/>
    </source>
</evidence>
<accession>A0A0V1HKY6</accession>
<dbReference type="Pfam" id="PF17921">
    <property type="entry name" value="Integrase_H2C2"/>
    <property type="match status" value="1"/>
</dbReference>
<dbReference type="InterPro" id="IPR041577">
    <property type="entry name" value="RT_RNaseH_2"/>
</dbReference>
<reference evidence="3 4" key="1">
    <citation type="submission" date="2015-01" db="EMBL/GenBank/DDBJ databases">
        <title>Evolution of Trichinella species and genotypes.</title>
        <authorList>
            <person name="Korhonen P.K."/>
            <person name="Edoardo P."/>
            <person name="Giuseppe L.R."/>
            <person name="Gasser R.B."/>
        </authorList>
    </citation>
    <scope>NUCLEOTIDE SEQUENCE [LARGE SCALE GENOMIC DNA]</scope>
    <source>
        <strain evidence="3">ISS1029</strain>
    </source>
</reference>
<dbReference type="Pfam" id="PF17919">
    <property type="entry name" value="RT_RNaseH_2"/>
    <property type="match status" value="1"/>
</dbReference>
<dbReference type="AlphaFoldDB" id="A0A0V1HKY6"/>
<dbReference type="Proteomes" id="UP000055024">
    <property type="component" value="Unassembled WGS sequence"/>
</dbReference>
<feature type="domain" description="Integrase zinc-binding" evidence="2">
    <location>
        <begin position="191"/>
        <end position="234"/>
    </location>
</feature>
<name>A0A0V1HKY6_9BILA</name>
<proteinExistence type="predicted"/>
<evidence type="ECO:0000313" key="4">
    <source>
        <dbReference type="Proteomes" id="UP000055024"/>
    </source>
</evidence>
<dbReference type="EMBL" id="JYDP01000057">
    <property type="protein sequence ID" value="KRZ10722.1"/>
    <property type="molecule type" value="Genomic_DNA"/>
</dbReference>
<dbReference type="Gene3D" id="1.10.340.70">
    <property type="match status" value="1"/>
</dbReference>
<sequence>MASSNQHVRASHAPWSCELLPLICEIVCEHSKTPAPYYGTRSWSNEAEEAFQCLEQALSISSVSRFDIPFVLNTDASEAGIGAVLKQKQDPEGERVIVYLRNFKDPESQVARWPEYLKEYDVEVVYRRGRHHDSADAMSGRPEVTMDNLDYLINETPSAAVGTAAHWKHLGLTPAGLAVVVTGMATRSVPPTHAHLSFLEQLHNGIGGGHLHVKKMAEKVKTRYFSPGWYRDVKA</sequence>
<keyword evidence="4" id="KW-1185">Reference proteome</keyword>
<dbReference type="InterPro" id="IPR043502">
    <property type="entry name" value="DNA/RNA_pol_sf"/>
</dbReference>
<organism evidence="3 4">
    <name type="scientific">Trichinella zimbabwensis</name>
    <dbReference type="NCBI Taxonomy" id="268475"/>
    <lineage>
        <taxon>Eukaryota</taxon>
        <taxon>Metazoa</taxon>
        <taxon>Ecdysozoa</taxon>
        <taxon>Nematoda</taxon>
        <taxon>Enoplea</taxon>
        <taxon>Dorylaimia</taxon>
        <taxon>Trichinellida</taxon>
        <taxon>Trichinellidae</taxon>
        <taxon>Trichinella</taxon>
    </lineage>
</organism>
<evidence type="ECO:0000259" key="1">
    <source>
        <dbReference type="Pfam" id="PF17919"/>
    </source>
</evidence>
<dbReference type="SUPFAM" id="SSF56672">
    <property type="entry name" value="DNA/RNA polymerases"/>
    <property type="match status" value="1"/>
</dbReference>
<protein>
    <recommendedName>
        <fullName evidence="5">Reverse transcriptase/retrotransposon-derived protein RNase H-like domain-containing protein</fullName>
    </recommendedName>
</protein>
<gene>
    <name evidence="3" type="ORF">T11_3877</name>
</gene>
<dbReference type="InterPro" id="IPR041588">
    <property type="entry name" value="Integrase_H2C2"/>
</dbReference>
<dbReference type="PANTHER" id="PTHR34072">
    <property type="entry name" value="ENZYMATIC POLYPROTEIN-RELATED"/>
    <property type="match status" value="1"/>
</dbReference>
<evidence type="ECO:0000313" key="3">
    <source>
        <dbReference type="EMBL" id="KRZ10722.1"/>
    </source>
</evidence>
<comment type="caution">
    <text evidence="3">The sequence shown here is derived from an EMBL/GenBank/DDBJ whole genome shotgun (WGS) entry which is preliminary data.</text>
</comment>